<comment type="caution">
    <text evidence="2">The sequence shown here is derived from an EMBL/GenBank/DDBJ whole genome shotgun (WGS) entry which is preliminary data.</text>
</comment>
<evidence type="ECO:0000256" key="1">
    <source>
        <dbReference type="SAM" id="SignalP"/>
    </source>
</evidence>
<proteinExistence type="predicted"/>
<organism evidence="2 3">
    <name type="scientific">Meloidogyne graminicola</name>
    <dbReference type="NCBI Taxonomy" id="189291"/>
    <lineage>
        <taxon>Eukaryota</taxon>
        <taxon>Metazoa</taxon>
        <taxon>Ecdysozoa</taxon>
        <taxon>Nematoda</taxon>
        <taxon>Chromadorea</taxon>
        <taxon>Rhabditida</taxon>
        <taxon>Tylenchina</taxon>
        <taxon>Tylenchomorpha</taxon>
        <taxon>Tylenchoidea</taxon>
        <taxon>Meloidogynidae</taxon>
        <taxon>Meloidogyninae</taxon>
        <taxon>Meloidogyne</taxon>
    </lineage>
</organism>
<dbReference type="EMBL" id="JABEBT010000039">
    <property type="protein sequence ID" value="KAF7635677.1"/>
    <property type="molecule type" value="Genomic_DNA"/>
</dbReference>
<dbReference type="OrthoDB" id="5904613at2759"/>
<accession>A0A8S9ZRI9</accession>
<feature type="chain" id="PRO_5035802027" evidence="1">
    <location>
        <begin position="32"/>
        <end position="112"/>
    </location>
</feature>
<feature type="signal peptide" evidence="1">
    <location>
        <begin position="1"/>
        <end position="31"/>
    </location>
</feature>
<reference evidence="2" key="1">
    <citation type="journal article" date="2020" name="Ecol. Evol.">
        <title>Genome structure and content of the rice root-knot nematode (Meloidogyne graminicola).</title>
        <authorList>
            <person name="Phan N.T."/>
            <person name="Danchin E.G.J."/>
            <person name="Klopp C."/>
            <person name="Perfus-Barbeoch L."/>
            <person name="Kozlowski D.K."/>
            <person name="Koutsovoulos G.D."/>
            <person name="Lopez-Roques C."/>
            <person name="Bouchez O."/>
            <person name="Zahm M."/>
            <person name="Besnard G."/>
            <person name="Bellafiore S."/>
        </authorList>
    </citation>
    <scope>NUCLEOTIDE SEQUENCE</scope>
    <source>
        <strain evidence="2">VN-18</strain>
    </source>
</reference>
<name>A0A8S9ZRI9_9BILA</name>
<keyword evidence="3" id="KW-1185">Reference proteome</keyword>
<sequence length="112" mass="12716">MAAPKRPLFKNECSNLFVIVSFLLMIGQVNTNEDDDTEELQGDDVEDKVGLTKHILKKNKIELAAQSKVATKEDLEKYKERFADKANNPCEIDLDEHGNMFLSSRCTTVLRN</sequence>
<dbReference type="AlphaFoldDB" id="A0A8S9ZRI9"/>
<keyword evidence="1" id="KW-0732">Signal</keyword>
<evidence type="ECO:0000313" key="3">
    <source>
        <dbReference type="Proteomes" id="UP000605970"/>
    </source>
</evidence>
<gene>
    <name evidence="2" type="ORF">Mgra_00004919</name>
</gene>
<protein>
    <submittedName>
        <fullName evidence="2">Uncharacterized protein</fullName>
    </submittedName>
</protein>
<evidence type="ECO:0000313" key="2">
    <source>
        <dbReference type="EMBL" id="KAF7635677.1"/>
    </source>
</evidence>
<dbReference type="Proteomes" id="UP000605970">
    <property type="component" value="Unassembled WGS sequence"/>
</dbReference>